<evidence type="ECO:0000313" key="2">
    <source>
        <dbReference type="Proteomes" id="UP000741360"/>
    </source>
</evidence>
<comment type="caution">
    <text evidence="1">The sequence shown here is derived from an EMBL/GenBank/DDBJ whole genome shotgun (WGS) entry which is preliminary data.</text>
</comment>
<dbReference type="AlphaFoldDB" id="A0A932GQN8"/>
<evidence type="ECO:0000313" key="1">
    <source>
        <dbReference type="EMBL" id="MBI3015304.1"/>
    </source>
</evidence>
<protein>
    <submittedName>
        <fullName evidence="1">DUF4124 domain-containing protein</fullName>
    </submittedName>
</protein>
<organism evidence="1 2">
    <name type="scientific">Tectimicrobiota bacterium</name>
    <dbReference type="NCBI Taxonomy" id="2528274"/>
    <lineage>
        <taxon>Bacteria</taxon>
        <taxon>Pseudomonadati</taxon>
        <taxon>Nitrospinota/Tectimicrobiota group</taxon>
        <taxon>Candidatus Tectimicrobiota</taxon>
    </lineage>
</organism>
<gene>
    <name evidence="1" type="ORF">HYY65_09655</name>
</gene>
<sequence>MLHGTEKRRGNFRSLWGLTLFLVVILAPWAQAETIYRGVGPNGEIFFTDNPGQIPARSDAQIEIRFWTPQPAWIQGVTVSPAPSPNRIEPRKEFHKPFAPSFRIIPKPKPLLAQRPRFQSRELLFPESFLVPRQDRLDPNFVWIGRYRYDKGLFRFPHVSLREERELRERFGRKLGF</sequence>
<dbReference type="EMBL" id="JACPSX010000183">
    <property type="protein sequence ID" value="MBI3015304.1"/>
    <property type="molecule type" value="Genomic_DNA"/>
</dbReference>
<reference evidence="1" key="1">
    <citation type="submission" date="2020-07" db="EMBL/GenBank/DDBJ databases">
        <title>Huge and variable diversity of episymbiotic CPR bacteria and DPANN archaea in groundwater ecosystems.</title>
        <authorList>
            <person name="He C.Y."/>
            <person name="Keren R."/>
            <person name="Whittaker M."/>
            <person name="Farag I.F."/>
            <person name="Doudna J."/>
            <person name="Cate J.H.D."/>
            <person name="Banfield J.F."/>
        </authorList>
    </citation>
    <scope>NUCLEOTIDE SEQUENCE</scope>
    <source>
        <strain evidence="1">NC_groundwater_717_Ag_S-0.2um_59_8</strain>
    </source>
</reference>
<name>A0A932GQN8_UNCTE</name>
<proteinExistence type="predicted"/>
<accession>A0A932GQN8</accession>
<dbReference type="Proteomes" id="UP000741360">
    <property type="component" value="Unassembled WGS sequence"/>
</dbReference>